<dbReference type="Proteomes" id="UP000275031">
    <property type="component" value="Segment"/>
</dbReference>
<name>A0A2I7RXD9_9VIRU</name>
<keyword evidence="1" id="KW-0472">Membrane</keyword>
<proteinExistence type="predicted"/>
<gene>
    <name evidence="2" type="ORF">NVP1249A_21</name>
</gene>
<reference evidence="2 3" key="1">
    <citation type="submission" date="2017-11" db="EMBL/GenBank/DDBJ databases">
        <title>A major lineage of nontailed dsDNA viruses as unrecognized killers of marine bacteria.</title>
        <authorList>
            <person name="Kauffman K.M."/>
            <person name="Hussain F.A."/>
            <person name="Yang J."/>
            <person name="Arevalo P."/>
            <person name="Brown J.M."/>
            <person name="Chang W.K."/>
            <person name="VanInsberghe D."/>
            <person name="Elsherbini J."/>
            <person name="Cutler M.B."/>
            <person name="Kelly L."/>
            <person name="Polz M.F."/>
        </authorList>
    </citation>
    <scope>NUCLEOTIDE SEQUENCE [LARGE SCALE GENOMIC DNA]</scope>
</reference>
<keyword evidence="1" id="KW-0812">Transmembrane</keyword>
<protein>
    <submittedName>
        <fullName evidence="2">Coil containing protein</fullName>
    </submittedName>
</protein>
<keyword evidence="3" id="KW-1185">Reference proteome</keyword>
<keyword evidence="1" id="KW-1133">Transmembrane helix</keyword>
<feature type="transmembrane region" description="Helical" evidence="1">
    <location>
        <begin position="6"/>
        <end position="27"/>
    </location>
</feature>
<evidence type="ECO:0000313" key="2">
    <source>
        <dbReference type="EMBL" id="AUR98315.1"/>
    </source>
</evidence>
<evidence type="ECO:0000313" key="3">
    <source>
        <dbReference type="Proteomes" id="UP000275031"/>
    </source>
</evidence>
<sequence>MEAEAFKIIITAATTGAISTFATVSALRVHINYLRESLQRHEAAISRAHDRIDHIERAKP</sequence>
<evidence type="ECO:0000256" key="1">
    <source>
        <dbReference type="SAM" id="Phobius"/>
    </source>
</evidence>
<dbReference type="EMBL" id="MG592615">
    <property type="protein sequence ID" value="AUR98315.1"/>
    <property type="molecule type" value="Genomic_DNA"/>
</dbReference>
<accession>A0A2I7RXD9</accession>
<organism evidence="2 3">
    <name type="scientific">Vibrio phage 1.249.A._10N.261.55.B9</name>
    <dbReference type="NCBI Taxonomy" id="1881268"/>
    <lineage>
        <taxon>Viruses</taxon>
        <taxon>Varidnaviria</taxon>
        <taxon>Abadenavirae</taxon>
        <taxon>Produgelaviricota</taxon>
        <taxon>Belvinaviricetes</taxon>
        <taxon>Vinavirales</taxon>
        <taxon>Autolykiviridae</taxon>
        <taxon>Livvievirus</taxon>
        <taxon>Livvievirus viph1249a</taxon>
    </lineage>
</organism>